<sequence>MLARNLTDRSPHPTMI</sequence>
<protein>
    <submittedName>
        <fullName evidence="1">Uncharacterized protein</fullName>
    </submittedName>
</protein>
<evidence type="ECO:0000313" key="2">
    <source>
        <dbReference type="Proteomes" id="UP001371456"/>
    </source>
</evidence>
<evidence type="ECO:0000313" key="1">
    <source>
        <dbReference type="EMBL" id="KAK6794235.1"/>
    </source>
</evidence>
<dbReference type="AlphaFoldDB" id="A0AAN8TVE2"/>
<organism evidence="1 2">
    <name type="scientific">Solanum bulbocastanum</name>
    <name type="common">Wild potato</name>
    <dbReference type="NCBI Taxonomy" id="147425"/>
    <lineage>
        <taxon>Eukaryota</taxon>
        <taxon>Viridiplantae</taxon>
        <taxon>Streptophyta</taxon>
        <taxon>Embryophyta</taxon>
        <taxon>Tracheophyta</taxon>
        <taxon>Spermatophyta</taxon>
        <taxon>Magnoliopsida</taxon>
        <taxon>eudicotyledons</taxon>
        <taxon>Gunneridae</taxon>
        <taxon>Pentapetalae</taxon>
        <taxon>asterids</taxon>
        <taxon>lamiids</taxon>
        <taxon>Solanales</taxon>
        <taxon>Solanaceae</taxon>
        <taxon>Solanoideae</taxon>
        <taxon>Solaneae</taxon>
        <taxon>Solanum</taxon>
    </lineage>
</organism>
<accession>A0AAN8TVE2</accession>
<dbReference type="Proteomes" id="UP001371456">
    <property type="component" value="Unassembled WGS sequence"/>
</dbReference>
<proteinExistence type="predicted"/>
<keyword evidence="2" id="KW-1185">Reference proteome</keyword>
<comment type="caution">
    <text evidence="1">The sequence shown here is derived from an EMBL/GenBank/DDBJ whole genome shotgun (WGS) entry which is preliminary data.</text>
</comment>
<name>A0AAN8TVE2_SOLBU</name>
<reference evidence="1 2" key="1">
    <citation type="submission" date="2024-02" db="EMBL/GenBank/DDBJ databases">
        <title>de novo genome assembly of Solanum bulbocastanum strain 11H21.</title>
        <authorList>
            <person name="Hosaka A.J."/>
        </authorList>
    </citation>
    <scope>NUCLEOTIDE SEQUENCE [LARGE SCALE GENOMIC DNA]</scope>
    <source>
        <tissue evidence="1">Young leaves</tissue>
    </source>
</reference>
<gene>
    <name evidence="1" type="ORF">RDI58_007688</name>
</gene>
<dbReference type="EMBL" id="JBANQN010000003">
    <property type="protein sequence ID" value="KAK6794235.1"/>
    <property type="molecule type" value="Genomic_DNA"/>
</dbReference>